<keyword evidence="2" id="KW-1185">Reference proteome</keyword>
<gene>
    <name evidence="1" type="ORF">GGR00_001306</name>
</gene>
<organism evidence="1 2">
    <name type="scientific">Aminobacter aganoensis</name>
    <dbReference type="NCBI Taxonomy" id="83264"/>
    <lineage>
        <taxon>Bacteria</taxon>
        <taxon>Pseudomonadati</taxon>
        <taxon>Pseudomonadota</taxon>
        <taxon>Alphaproteobacteria</taxon>
        <taxon>Hyphomicrobiales</taxon>
        <taxon>Phyllobacteriaceae</taxon>
        <taxon>Aminobacter</taxon>
    </lineage>
</organism>
<reference evidence="1 2" key="1">
    <citation type="submission" date="2020-08" db="EMBL/GenBank/DDBJ databases">
        <title>Genomic Encyclopedia of Type Strains, Phase IV (KMG-IV): sequencing the most valuable type-strain genomes for metagenomic binning, comparative biology and taxonomic classification.</title>
        <authorList>
            <person name="Goeker M."/>
        </authorList>
    </citation>
    <scope>NUCLEOTIDE SEQUENCE [LARGE SCALE GENOMIC DNA]</scope>
    <source>
        <strain evidence="1 2">DSM 7051</strain>
    </source>
</reference>
<evidence type="ECO:0000313" key="2">
    <source>
        <dbReference type="Proteomes" id="UP000536262"/>
    </source>
</evidence>
<dbReference type="Proteomes" id="UP000536262">
    <property type="component" value="Unassembled WGS sequence"/>
</dbReference>
<dbReference type="EMBL" id="JACHOU010000002">
    <property type="protein sequence ID" value="MBB6353538.1"/>
    <property type="molecule type" value="Genomic_DNA"/>
</dbReference>
<comment type="caution">
    <text evidence="1">The sequence shown here is derived from an EMBL/GenBank/DDBJ whole genome shotgun (WGS) entry which is preliminary data.</text>
</comment>
<proteinExistence type="predicted"/>
<dbReference type="AlphaFoldDB" id="A0A7X0F5J9"/>
<sequence>MTLNAKALEAALVKIIENALVAVRFGQDPVENERHLAKVAARQFMGSIKSNPVAWTNVYNLDFGSRQMAAIWREPRAADGVLDSVDVPLFASALEALPQAGVTEEMVETFRRPGMMVFLDGRNEHGSHVIPSLPTNMEIDGCEGDMPEFAEEIISAAEALGFAVGDCVWTEWLWNKPQIGDEGRVELDGYWEFVRVNPVVSRALAGQPLEAALSSQREEAVPVGWKLVPVEPTEAMCRSGESSKGASSPESWVDGSYTPENVELIWKDMLAAAPASPVPADAGEPAIRALETQTDRLMDLLFGQYNQNSNYHCWVPTSRKETRQKLLAALMSMSSHGDVLIPATSKAKGSE</sequence>
<name>A0A7X0F5J9_9HYPH</name>
<accession>A0A7X0F5J9</accession>
<dbReference type="RefSeq" id="WP_184698643.1">
    <property type="nucleotide sequence ID" value="NZ_BAABEG010000001.1"/>
</dbReference>
<evidence type="ECO:0000313" key="1">
    <source>
        <dbReference type="EMBL" id="MBB6353538.1"/>
    </source>
</evidence>
<protein>
    <submittedName>
        <fullName evidence="1">Uncharacterized protein</fullName>
    </submittedName>
</protein>